<sequence length="166" mass="19508">MKSLILISSFLVLLWQNQKEVYLLKDADGQIGIEYNKIDKDVNIIISDRLIRDNLDKKAIKMYLASFFIPDKGDIQRDFKKLFNISMSDFAKNQRQEICRVIYYLEHEDHGNLPLIYNHEAYKLLDIKELKPDIEEVKMKLENSGMLLIDIDADVKTKDLKSIKLK</sequence>
<dbReference type="Proteomes" id="UP001597509">
    <property type="component" value="Unassembled WGS sequence"/>
</dbReference>
<comment type="caution">
    <text evidence="1">The sequence shown here is derived from an EMBL/GenBank/DDBJ whole genome shotgun (WGS) entry which is preliminary data.</text>
</comment>
<dbReference type="RefSeq" id="WP_380920316.1">
    <property type="nucleotide sequence ID" value="NZ_JBHUPE010000004.1"/>
</dbReference>
<reference evidence="2" key="1">
    <citation type="journal article" date="2019" name="Int. J. Syst. Evol. Microbiol.">
        <title>The Global Catalogue of Microorganisms (GCM) 10K type strain sequencing project: providing services to taxonomists for standard genome sequencing and annotation.</title>
        <authorList>
            <consortium name="The Broad Institute Genomics Platform"/>
            <consortium name="The Broad Institute Genome Sequencing Center for Infectious Disease"/>
            <person name="Wu L."/>
            <person name="Ma J."/>
        </authorList>
    </citation>
    <scope>NUCLEOTIDE SEQUENCE [LARGE SCALE GENOMIC DNA]</scope>
    <source>
        <strain evidence="2">KCTC 22209</strain>
    </source>
</reference>
<name>A0ABW5YXT6_9SPHI</name>
<keyword evidence="2" id="KW-1185">Reference proteome</keyword>
<gene>
    <name evidence="1" type="ORF">ACFS6I_10635</name>
</gene>
<accession>A0ABW5YXT6</accession>
<evidence type="ECO:0000313" key="1">
    <source>
        <dbReference type="EMBL" id="MFD2904382.1"/>
    </source>
</evidence>
<proteinExistence type="predicted"/>
<dbReference type="EMBL" id="JBHUPE010000004">
    <property type="protein sequence ID" value="MFD2904382.1"/>
    <property type="molecule type" value="Genomic_DNA"/>
</dbReference>
<organism evidence="1 2">
    <name type="scientific">Sphingobacterium anhuiense</name>
    <dbReference type="NCBI Taxonomy" id="493780"/>
    <lineage>
        <taxon>Bacteria</taxon>
        <taxon>Pseudomonadati</taxon>
        <taxon>Bacteroidota</taxon>
        <taxon>Sphingobacteriia</taxon>
        <taxon>Sphingobacteriales</taxon>
        <taxon>Sphingobacteriaceae</taxon>
        <taxon>Sphingobacterium</taxon>
    </lineage>
</organism>
<protein>
    <submittedName>
        <fullName evidence="1">Uncharacterized protein</fullName>
    </submittedName>
</protein>
<evidence type="ECO:0000313" key="2">
    <source>
        <dbReference type="Proteomes" id="UP001597509"/>
    </source>
</evidence>